<dbReference type="InterPro" id="IPR050154">
    <property type="entry name" value="UbiB_kinase"/>
</dbReference>
<keyword evidence="4" id="KW-0830">Ubiquinone</keyword>
<dbReference type="EMBL" id="SOAZ01000002">
    <property type="protein sequence ID" value="TDT63354.1"/>
    <property type="molecule type" value="Genomic_DNA"/>
</dbReference>
<feature type="transmembrane region" description="Helical" evidence="2">
    <location>
        <begin position="500"/>
        <end position="523"/>
    </location>
</feature>
<feature type="transmembrane region" description="Helical" evidence="2">
    <location>
        <begin position="475"/>
        <end position="494"/>
    </location>
</feature>
<gene>
    <name evidence="4" type="ORF">EDD71_102114</name>
</gene>
<keyword evidence="2" id="KW-0472">Membrane</keyword>
<dbReference type="PANTHER" id="PTHR10566">
    <property type="entry name" value="CHAPERONE-ACTIVITY OF BC1 COMPLEX CABC1 -RELATED"/>
    <property type="match status" value="1"/>
</dbReference>
<dbReference type="PANTHER" id="PTHR10566:SF113">
    <property type="entry name" value="PROTEIN ACTIVITY OF BC1 COMPLEX KINASE 7, CHLOROPLASTIC"/>
    <property type="match status" value="1"/>
</dbReference>
<comment type="similarity">
    <text evidence="1">Belongs to the protein kinase superfamily. ADCK protein kinase family.</text>
</comment>
<dbReference type="OrthoDB" id="9795390at2"/>
<sequence>MSKNAAQRLRHIARVLAYYGFGYIVDNKMKKGKNPGQNLRKACEELGPTFIKIGQILSTRPDLLPSEYIEELQKLQDRVPSVNFDDIKNAFYGEFKIDIEEAFSFFEKTPLASASVAQVHRATLKNGRDVIVKVMRPKIKENMELDIAILKRILSLTAIKFEDSLIDPREALDEILISTRRELNFINEAKSIEKFKQLNSEVKYIGVPEVIWDFTSHSILTMEYIDGIKITDVSRLEKEGYDPKDIGKKLILSYFKQIFEDGFFHGDPHPGNLLVMNGKIYYIDFGIIGLISDSLKNVLNDVIVAIAYKDIDMLISALLAIGIRKGHINRNKLYEDIDYLFTSYLSVSLENIKISQLLQDIFETSKRNNIRLPKDLTLLIRSLVIIEGVVAKISPDIKILDIAIPYVKSNMEFKLIPDFNDLLIGFHTYVKDMVSLPSKLIRLSNAILSGRIKIQFEHRNLSQPIHELSKMINRIVFAFIVSSLIISSSFILTSNIGPKIYGVSIIGITGFIIAAFMGLWLLISILKSGRL</sequence>
<proteinExistence type="inferred from homology"/>
<dbReference type="SUPFAM" id="SSF56112">
    <property type="entry name" value="Protein kinase-like (PK-like)"/>
    <property type="match status" value="1"/>
</dbReference>
<comment type="caution">
    <text evidence="4">The sequence shown here is derived from an EMBL/GenBank/DDBJ whole genome shotgun (WGS) entry which is preliminary data.</text>
</comment>
<evidence type="ECO:0000256" key="1">
    <source>
        <dbReference type="ARBA" id="ARBA00009670"/>
    </source>
</evidence>
<dbReference type="Proteomes" id="UP000295325">
    <property type="component" value="Unassembled WGS sequence"/>
</dbReference>
<keyword evidence="2" id="KW-1133">Transmembrane helix</keyword>
<dbReference type="Pfam" id="PF03109">
    <property type="entry name" value="ABC1"/>
    <property type="match status" value="1"/>
</dbReference>
<organism evidence="4 5">
    <name type="scientific">Fonticella tunisiensis</name>
    <dbReference type="NCBI Taxonomy" id="1096341"/>
    <lineage>
        <taxon>Bacteria</taxon>
        <taxon>Bacillati</taxon>
        <taxon>Bacillota</taxon>
        <taxon>Clostridia</taxon>
        <taxon>Eubacteriales</taxon>
        <taxon>Clostridiaceae</taxon>
        <taxon>Fonticella</taxon>
    </lineage>
</organism>
<dbReference type="CDD" id="cd05121">
    <property type="entry name" value="ABC1_ADCK3-like"/>
    <property type="match status" value="1"/>
</dbReference>
<reference evidence="4 5" key="1">
    <citation type="submission" date="2019-03" db="EMBL/GenBank/DDBJ databases">
        <title>Genomic Encyclopedia of Type Strains, Phase IV (KMG-IV): sequencing the most valuable type-strain genomes for metagenomic binning, comparative biology and taxonomic classification.</title>
        <authorList>
            <person name="Goeker M."/>
        </authorList>
    </citation>
    <scope>NUCLEOTIDE SEQUENCE [LARGE SCALE GENOMIC DNA]</scope>
    <source>
        <strain evidence="4 5">DSM 24455</strain>
    </source>
</reference>
<dbReference type="InterPro" id="IPR011009">
    <property type="entry name" value="Kinase-like_dom_sf"/>
</dbReference>
<accession>A0A4R7KUG2</accession>
<evidence type="ECO:0000256" key="2">
    <source>
        <dbReference type="SAM" id="Phobius"/>
    </source>
</evidence>
<evidence type="ECO:0000259" key="3">
    <source>
        <dbReference type="Pfam" id="PF03109"/>
    </source>
</evidence>
<protein>
    <submittedName>
        <fullName evidence="4">Ubiquinone biosynthesis protein</fullName>
    </submittedName>
</protein>
<keyword evidence="2" id="KW-0812">Transmembrane</keyword>
<feature type="domain" description="ABC1 atypical kinase-like" evidence="3">
    <location>
        <begin position="74"/>
        <end position="314"/>
    </location>
</feature>
<evidence type="ECO:0000313" key="4">
    <source>
        <dbReference type="EMBL" id="TDT63354.1"/>
    </source>
</evidence>
<dbReference type="Gene3D" id="1.10.510.10">
    <property type="entry name" value="Transferase(Phosphotransferase) domain 1"/>
    <property type="match status" value="1"/>
</dbReference>
<evidence type="ECO:0000313" key="5">
    <source>
        <dbReference type="Proteomes" id="UP000295325"/>
    </source>
</evidence>
<dbReference type="RefSeq" id="WP_133627011.1">
    <property type="nucleotide sequence ID" value="NZ_SOAZ01000002.1"/>
</dbReference>
<keyword evidence="5" id="KW-1185">Reference proteome</keyword>
<dbReference type="InterPro" id="IPR004147">
    <property type="entry name" value="ABC1_dom"/>
</dbReference>
<name>A0A4R7KUG2_9CLOT</name>
<dbReference type="AlphaFoldDB" id="A0A4R7KUG2"/>